<comment type="subunit">
    <text evidence="3">Interacts with 100S ribosomes.</text>
</comment>
<dbReference type="Gene3D" id="3.30.160.100">
    <property type="entry name" value="Ribosome hibernation promotion factor-like"/>
    <property type="match status" value="1"/>
</dbReference>
<dbReference type="OrthoDB" id="9794975at2"/>
<comment type="similarity">
    <text evidence="3">Belongs to the HPF/YfiA ribosome-associated protein family. Long HPF subfamily.</text>
</comment>
<comment type="function">
    <text evidence="3">Required for dimerization of active 70S ribosomes into 100S ribosomes in stationary phase; 100S ribosomes are translationally inactive and sometimes present during exponential growth.</text>
</comment>
<dbReference type="Gene3D" id="3.30.505.50">
    <property type="entry name" value="Sigma 54 modulation/S30EA ribosomal protein, C-terminal domain"/>
    <property type="match status" value="1"/>
</dbReference>
<dbReference type="InterPro" id="IPR038416">
    <property type="entry name" value="Ribosom_S30AE_C_sf"/>
</dbReference>
<keyword evidence="5" id="KW-0689">Ribosomal protein</keyword>
<feature type="domain" description="Sigma 54 modulation/S30EA ribosomal protein C-terminal" evidence="4">
    <location>
        <begin position="118"/>
        <end position="174"/>
    </location>
</feature>
<proteinExistence type="inferred from homology"/>
<evidence type="ECO:0000313" key="5">
    <source>
        <dbReference type="EMBL" id="SHE61919.1"/>
    </source>
</evidence>
<keyword evidence="6" id="KW-1185">Reference proteome</keyword>
<organism evidence="5 6">
    <name type="scientific">Caldanaerobius fijiensis DSM 17918</name>
    <dbReference type="NCBI Taxonomy" id="1121256"/>
    <lineage>
        <taxon>Bacteria</taxon>
        <taxon>Bacillati</taxon>
        <taxon>Bacillota</taxon>
        <taxon>Clostridia</taxon>
        <taxon>Thermoanaerobacterales</taxon>
        <taxon>Thermoanaerobacteraceae</taxon>
        <taxon>Caldanaerobius</taxon>
    </lineage>
</organism>
<evidence type="ECO:0000256" key="2">
    <source>
        <dbReference type="ARBA" id="ARBA00022845"/>
    </source>
</evidence>
<dbReference type="EMBL" id="FQVH01000003">
    <property type="protein sequence ID" value="SHE61919.1"/>
    <property type="molecule type" value="Genomic_DNA"/>
</dbReference>
<keyword evidence="5" id="KW-0687">Ribonucleoprotein</keyword>
<dbReference type="Pfam" id="PF16321">
    <property type="entry name" value="Ribosom_S30AE_C"/>
    <property type="match status" value="1"/>
</dbReference>
<keyword evidence="1 3" id="KW-0963">Cytoplasm</keyword>
<evidence type="ECO:0000313" key="6">
    <source>
        <dbReference type="Proteomes" id="UP000184088"/>
    </source>
</evidence>
<comment type="subcellular location">
    <subcellularLocation>
        <location evidence="3">Cytoplasm</location>
    </subcellularLocation>
</comment>
<dbReference type="Proteomes" id="UP000184088">
    <property type="component" value="Unassembled WGS sequence"/>
</dbReference>
<dbReference type="PANTHER" id="PTHR33231">
    <property type="entry name" value="30S RIBOSOMAL PROTEIN"/>
    <property type="match status" value="1"/>
</dbReference>
<dbReference type="Pfam" id="PF02482">
    <property type="entry name" value="Ribosomal_S30AE"/>
    <property type="match status" value="1"/>
</dbReference>
<dbReference type="NCBIfam" id="TIGR00741">
    <property type="entry name" value="yfiA"/>
    <property type="match status" value="1"/>
</dbReference>
<gene>
    <name evidence="3" type="primary">hpf</name>
    <name evidence="5" type="ORF">SAMN02746089_00538</name>
</gene>
<dbReference type="InterPro" id="IPR050574">
    <property type="entry name" value="HPF/YfiA_ribosome-assoc"/>
</dbReference>
<evidence type="ECO:0000259" key="4">
    <source>
        <dbReference type="Pfam" id="PF16321"/>
    </source>
</evidence>
<reference evidence="5 6" key="1">
    <citation type="submission" date="2016-11" db="EMBL/GenBank/DDBJ databases">
        <authorList>
            <person name="Jaros S."/>
            <person name="Januszkiewicz K."/>
            <person name="Wedrychowicz H."/>
        </authorList>
    </citation>
    <scope>NUCLEOTIDE SEQUENCE [LARGE SCALE GENOMIC DNA]</scope>
    <source>
        <strain evidence="5 6">DSM 17918</strain>
    </source>
</reference>
<name>A0A1M4UZ30_9THEO</name>
<dbReference type="RefSeq" id="WP_073341555.1">
    <property type="nucleotide sequence ID" value="NZ_FQVH01000003.1"/>
</dbReference>
<dbReference type="FunFam" id="3.30.505.50:FF:000001">
    <property type="entry name" value="Ribosome hibernation promoting factor"/>
    <property type="match status" value="1"/>
</dbReference>
<dbReference type="GO" id="GO:0045900">
    <property type="term" value="P:negative regulation of translational elongation"/>
    <property type="evidence" value="ECO:0007669"/>
    <property type="project" value="TreeGrafter"/>
</dbReference>
<dbReference type="PANTHER" id="PTHR33231:SF1">
    <property type="entry name" value="30S RIBOSOMAL PROTEIN"/>
    <property type="match status" value="1"/>
</dbReference>
<dbReference type="SUPFAM" id="SSF69754">
    <property type="entry name" value="Ribosome binding protein Y (YfiA homologue)"/>
    <property type="match status" value="1"/>
</dbReference>
<evidence type="ECO:0000256" key="1">
    <source>
        <dbReference type="ARBA" id="ARBA00022490"/>
    </source>
</evidence>
<keyword evidence="2 3" id="KW-0810">Translation regulation</keyword>
<protein>
    <recommendedName>
        <fullName evidence="3">Ribosome hibernation promoting factor</fullName>
        <shortName evidence="3">HPF</shortName>
    </recommendedName>
</protein>
<dbReference type="InterPro" id="IPR032528">
    <property type="entry name" value="Ribosom_S30AE_C"/>
</dbReference>
<dbReference type="CDD" id="cd00552">
    <property type="entry name" value="RaiA"/>
    <property type="match status" value="1"/>
</dbReference>
<dbReference type="HAMAP" id="MF_00839">
    <property type="entry name" value="HPF"/>
    <property type="match status" value="1"/>
</dbReference>
<dbReference type="InterPro" id="IPR034694">
    <property type="entry name" value="HPF_long/plastid"/>
</dbReference>
<dbReference type="AlphaFoldDB" id="A0A1M4UZ30"/>
<dbReference type="STRING" id="1121256.SAMN02746089_00538"/>
<accession>A0A1M4UZ30</accession>
<dbReference type="InterPro" id="IPR036567">
    <property type="entry name" value="RHF-like"/>
</dbReference>
<dbReference type="InterPro" id="IPR003489">
    <property type="entry name" value="RHF/RaiA"/>
</dbReference>
<dbReference type="GO" id="GO:0043024">
    <property type="term" value="F:ribosomal small subunit binding"/>
    <property type="evidence" value="ECO:0007669"/>
    <property type="project" value="TreeGrafter"/>
</dbReference>
<evidence type="ECO:0000256" key="3">
    <source>
        <dbReference type="HAMAP-Rule" id="MF_00839"/>
    </source>
</evidence>
<dbReference type="GO" id="GO:0022627">
    <property type="term" value="C:cytosolic small ribosomal subunit"/>
    <property type="evidence" value="ECO:0007669"/>
    <property type="project" value="TreeGrafter"/>
</dbReference>
<sequence>MNLRITGKNNLELTDALKNAVEKKLRILDKFFNEDTDVNVVLSVVKNDQIVEVTIPYKGVIFRAEAATEDMYSTLDEVVEKLKKQWRKHKTKLEKRFNVKVPENLQLTEEDEEKEVSEEEFRIVRKKKFGMKPMSVEEAILQMNLLGHDFYIFCNEESNDINVVYRRRDGSYGLIEAEKV</sequence>